<dbReference type="RefSeq" id="WP_102892480.1">
    <property type="nucleotide sequence ID" value="NZ_NBZD01000002.1"/>
</dbReference>
<dbReference type="Pfam" id="PF07687">
    <property type="entry name" value="M20_dimer"/>
    <property type="match status" value="1"/>
</dbReference>
<feature type="binding site" evidence="2">
    <location>
        <position position="97"/>
    </location>
    <ligand>
        <name>Mn(2+)</name>
        <dbReference type="ChEBI" id="CHEBI:29035"/>
        <label>2</label>
    </ligand>
</feature>
<organism evidence="4 5">
    <name type="scientific">Mageeibacillus indolicus</name>
    <dbReference type="NCBI Taxonomy" id="884684"/>
    <lineage>
        <taxon>Bacteria</taxon>
        <taxon>Bacillati</taxon>
        <taxon>Bacillota</taxon>
        <taxon>Clostridia</taxon>
        <taxon>Eubacteriales</taxon>
        <taxon>Oscillospiraceae</taxon>
        <taxon>Mageeibacillus</taxon>
    </lineage>
</organism>
<evidence type="ECO:0000259" key="3">
    <source>
        <dbReference type="Pfam" id="PF07687"/>
    </source>
</evidence>
<keyword evidence="2" id="KW-0479">Metal-binding</keyword>
<dbReference type="Proteomes" id="UP000236394">
    <property type="component" value="Unassembled WGS sequence"/>
</dbReference>
<dbReference type="NCBIfam" id="TIGR01891">
    <property type="entry name" value="amidohydrolases"/>
    <property type="match status" value="1"/>
</dbReference>
<feature type="binding site" evidence="2">
    <location>
        <position position="360"/>
    </location>
    <ligand>
        <name>Mn(2+)</name>
        <dbReference type="ChEBI" id="CHEBI:29035"/>
        <label>2</label>
    </ligand>
</feature>
<evidence type="ECO:0000313" key="5">
    <source>
        <dbReference type="Proteomes" id="UP000236394"/>
    </source>
</evidence>
<dbReference type="InterPro" id="IPR036264">
    <property type="entry name" value="Bact_exopeptidase_dim_dom"/>
</dbReference>
<evidence type="ECO:0000256" key="1">
    <source>
        <dbReference type="ARBA" id="ARBA00022801"/>
    </source>
</evidence>
<feature type="binding site" evidence="2">
    <location>
        <position position="159"/>
    </location>
    <ligand>
        <name>Mn(2+)</name>
        <dbReference type="ChEBI" id="CHEBI:29035"/>
        <label>2</label>
    </ligand>
</feature>
<dbReference type="GO" id="GO:0050118">
    <property type="term" value="F:N-acetyldiaminopimelate deacetylase activity"/>
    <property type="evidence" value="ECO:0007669"/>
    <property type="project" value="UniProtKB-ARBA"/>
</dbReference>
<gene>
    <name evidence="4" type="ORF">B7R76_04450</name>
</gene>
<dbReference type="InterPro" id="IPR011650">
    <property type="entry name" value="Peptidase_M20_dimer"/>
</dbReference>
<comment type="cofactor">
    <cofactor evidence="2">
        <name>Mn(2+)</name>
        <dbReference type="ChEBI" id="CHEBI:29035"/>
    </cofactor>
    <text evidence="2">The Mn(2+) ion enhances activity.</text>
</comment>
<dbReference type="InterPro" id="IPR017439">
    <property type="entry name" value="Amidohydrolase"/>
</dbReference>
<dbReference type="SUPFAM" id="SSF55031">
    <property type="entry name" value="Bacterial exopeptidase dimerisation domain"/>
    <property type="match status" value="1"/>
</dbReference>
<protein>
    <submittedName>
        <fullName evidence="4">Aminoacylase</fullName>
    </submittedName>
</protein>
<sequence length="394" mass="42926">MDFWTSSKEIKDYMLDIRRRIHRNPEIGFNLSNTTEIVKEELRKLGIAYQSPIENSVLATLGQGDKVILLRADMDALPIVEETDLSFKSNNGCGHMCGHDFHVAMLLGTAKLLKKIEADLDGVVKLMFQPAEEILQGAEKMIAAGVLENPRVDRAIMLHMDTTREVGIYAKPGPMATSNNNFRITVKGSSCHGAMPEKGVDAALVAAQIVNALQTVVARELPFTQGAVLTTGHIQAGSAPNIIPGVAVVEGTTRTYHAESKRHIRVRLPEIAEYIAKAYRAEAEVKILSDVPALVNDVDFYAEAVRCLRQVKAENPEFAMFEDCEAVTASDDFANIAKVVPSLMLMVGCRPTSGEAYPLHNGKAIFNEDAIVYGPAVLATLACGYLGNLPHRLA</sequence>
<dbReference type="PANTHER" id="PTHR11014:SF63">
    <property type="entry name" value="METALLOPEPTIDASE, PUTATIVE (AFU_ORTHOLOGUE AFUA_6G09600)-RELATED"/>
    <property type="match status" value="1"/>
</dbReference>
<proteinExistence type="predicted"/>
<accession>A0A2J8B206</accession>
<keyword evidence="1" id="KW-0378">Hydrolase</keyword>
<dbReference type="Gene3D" id="3.30.70.360">
    <property type="match status" value="1"/>
</dbReference>
<feature type="domain" description="Peptidase M20 dimerisation" evidence="3">
    <location>
        <begin position="181"/>
        <end position="278"/>
    </location>
</feature>
<comment type="caution">
    <text evidence="4">The sequence shown here is derived from an EMBL/GenBank/DDBJ whole genome shotgun (WGS) entry which is preliminary data.</text>
</comment>
<dbReference type="FunFam" id="3.30.70.360:FF:000001">
    <property type="entry name" value="N-acetyldiaminopimelate deacetylase"/>
    <property type="match status" value="1"/>
</dbReference>
<evidence type="ECO:0000256" key="2">
    <source>
        <dbReference type="PIRSR" id="PIRSR005962-1"/>
    </source>
</evidence>
<dbReference type="GO" id="GO:0046872">
    <property type="term" value="F:metal ion binding"/>
    <property type="evidence" value="ECO:0007669"/>
    <property type="project" value="UniProtKB-KW"/>
</dbReference>
<dbReference type="CDD" id="cd03886">
    <property type="entry name" value="M20_Acy1"/>
    <property type="match status" value="1"/>
</dbReference>
<dbReference type="Pfam" id="PF01546">
    <property type="entry name" value="Peptidase_M20"/>
    <property type="match status" value="1"/>
</dbReference>
<dbReference type="GO" id="GO:0019877">
    <property type="term" value="P:diaminopimelate biosynthetic process"/>
    <property type="evidence" value="ECO:0007669"/>
    <property type="project" value="UniProtKB-ARBA"/>
</dbReference>
<name>A0A2J8B206_9FIRM</name>
<feature type="binding site" evidence="2">
    <location>
        <position position="99"/>
    </location>
    <ligand>
        <name>Mn(2+)</name>
        <dbReference type="ChEBI" id="CHEBI:29035"/>
        <label>2</label>
    </ligand>
</feature>
<feature type="binding site" evidence="2">
    <location>
        <position position="133"/>
    </location>
    <ligand>
        <name>Mn(2+)</name>
        <dbReference type="ChEBI" id="CHEBI:29035"/>
        <label>2</label>
    </ligand>
</feature>
<dbReference type="PANTHER" id="PTHR11014">
    <property type="entry name" value="PEPTIDASE M20 FAMILY MEMBER"/>
    <property type="match status" value="1"/>
</dbReference>
<dbReference type="Gene3D" id="3.40.630.10">
    <property type="entry name" value="Zn peptidases"/>
    <property type="match status" value="1"/>
</dbReference>
<dbReference type="PIRSF" id="PIRSF005962">
    <property type="entry name" value="Pept_M20D_amidohydro"/>
    <property type="match status" value="1"/>
</dbReference>
<dbReference type="InterPro" id="IPR002933">
    <property type="entry name" value="Peptidase_M20"/>
</dbReference>
<dbReference type="AlphaFoldDB" id="A0A2J8B206"/>
<dbReference type="EMBL" id="NBZD01000002">
    <property type="protein sequence ID" value="PNH18808.1"/>
    <property type="molecule type" value="Genomic_DNA"/>
</dbReference>
<dbReference type="SUPFAM" id="SSF53187">
    <property type="entry name" value="Zn-dependent exopeptidases"/>
    <property type="match status" value="1"/>
</dbReference>
<reference evidence="5" key="1">
    <citation type="submission" date="2017-04" db="EMBL/GenBank/DDBJ databases">
        <authorList>
            <person name="Bumgarner R.E."/>
            <person name="Fredricks D.N."/>
            <person name="Srinivasan S."/>
        </authorList>
    </citation>
    <scope>NUCLEOTIDE SEQUENCE [LARGE SCALE GENOMIC DNA]</scope>
    <source>
        <strain evidence="5">KA00405</strain>
    </source>
</reference>
<evidence type="ECO:0000313" key="4">
    <source>
        <dbReference type="EMBL" id="PNH18808.1"/>
    </source>
</evidence>
<keyword evidence="2" id="KW-0464">Manganese</keyword>